<evidence type="ECO:0000256" key="2">
    <source>
        <dbReference type="ARBA" id="ARBA00022842"/>
    </source>
</evidence>
<dbReference type="PANTHER" id="PTHR31225">
    <property type="entry name" value="OS04G0344100 PROTEIN-RELATED"/>
    <property type="match status" value="1"/>
</dbReference>
<dbReference type="GO" id="GO:0010333">
    <property type="term" value="F:terpene synthase activity"/>
    <property type="evidence" value="ECO:0007669"/>
    <property type="project" value="InterPro"/>
</dbReference>
<evidence type="ECO:0000313" key="4">
    <source>
        <dbReference type="EMBL" id="KAF2293436.1"/>
    </source>
</evidence>
<dbReference type="SUPFAM" id="SSF48576">
    <property type="entry name" value="Terpenoid synthases"/>
    <property type="match status" value="1"/>
</dbReference>
<dbReference type="GO" id="GO:0000287">
    <property type="term" value="F:magnesium ion binding"/>
    <property type="evidence" value="ECO:0007669"/>
    <property type="project" value="InterPro"/>
</dbReference>
<dbReference type="AlphaFoldDB" id="A0A6A6KZB5"/>
<name>A0A6A6KZB5_HEVBR</name>
<dbReference type="PANTHER" id="PTHR31225:SF9">
    <property type="entry name" value="TERPENE SYNTHASE 10"/>
    <property type="match status" value="1"/>
</dbReference>
<dbReference type="GO" id="GO:0016114">
    <property type="term" value="P:terpenoid biosynthetic process"/>
    <property type="evidence" value="ECO:0007669"/>
    <property type="project" value="InterPro"/>
</dbReference>
<dbReference type="Proteomes" id="UP000467840">
    <property type="component" value="Chromosome 7"/>
</dbReference>
<dbReference type="InterPro" id="IPR005630">
    <property type="entry name" value="Terpene_synthase_metal-bd"/>
</dbReference>
<evidence type="ECO:0000313" key="5">
    <source>
        <dbReference type="Proteomes" id="UP000467840"/>
    </source>
</evidence>
<reference evidence="4 5" key="1">
    <citation type="journal article" date="2020" name="Mol. Plant">
        <title>The Chromosome-Based Rubber Tree Genome Provides New Insights into Spurge Genome Evolution and Rubber Biosynthesis.</title>
        <authorList>
            <person name="Liu J."/>
            <person name="Shi C."/>
            <person name="Shi C.C."/>
            <person name="Li W."/>
            <person name="Zhang Q.J."/>
            <person name="Zhang Y."/>
            <person name="Li K."/>
            <person name="Lu H.F."/>
            <person name="Shi C."/>
            <person name="Zhu S.T."/>
            <person name="Xiao Z.Y."/>
            <person name="Nan H."/>
            <person name="Yue Y."/>
            <person name="Zhu X.G."/>
            <person name="Wu Y."/>
            <person name="Hong X.N."/>
            <person name="Fan G.Y."/>
            <person name="Tong Y."/>
            <person name="Zhang D."/>
            <person name="Mao C.L."/>
            <person name="Liu Y.L."/>
            <person name="Hao S.J."/>
            <person name="Liu W.Q."/>
            <person name="Lv M.Q."/>
            <person name="Zhang H.B."/>
            <person name="Liu Y."/>
            <person name="Hu-Tang G.R."/>
            <person name="Wang J.P."/>
            <person name="Wang J.H."/>
            <person name="Sun Y.H."/>
            <person name="Ni S.B."/>
            <person name="Chen W.B."/>
            <person name="Zhang X.C."/>
            <person name="Jiao Y.N."/>
            <person name="Eichler E.E."/>
            <person name="Li G.H."/>
            <person name="Liu X."/>
            <person name="Gao L.Z."/>
        </authorList>
    </citation>
    <scope>NUCLEOTIDE SEQUENCE [LARGE SCALE GENOMIC DNA]</scope>
    <source>
        <strain evidence="5">cv. GT1</strain>
        <tissue evidence="4">Leaf</tissue>
    </source>
</reference>
<keyword evidence="1" id="KW-0479">Metal-binding</keyword>
<dbReference type="Pfam" id="PF19086">
    <property type="entry name" value="Terpene_syn_C_2"/>
    <property type="match status" value="1"/>
</dbReference>
<evidence type="ECO:0000259" key="3">
    <source>
        <dbReference type="Pfam" id="PF03936"/>
    </source>
</evidence>
<sequence>MYGTLDELNLFTDVVQRWDVNAIEQLPDYMKICFLCRHYSINKIAFDILKEQGFHIIPYLKKADELKRGDVPKSIQCYMHETGASEAKARDHIRFLIGETWKKMNKERVADSPFSETFIGVAISLARMAQWMYQYGDGLGIENRETKDRVLSLLVQPIPFMQISSPYL</sequence>
<feature type="domain" description="Terpene synthase metal-binding" evidence="3">
    <location>
        <begin position="2"/>
        <end position="63"/>
    </location>
</feature>
<dbReference type="Pfam" id="PF03936">
    <property type="entry name" value="Terpene_synth_C"/>
    <property type="match status" value="1"/>
</dbReference>
<gene>
    <name evidence="4" type="ORF">GH714_001779</name>
</gene>
<organism evidence="4 5">
    <name type="scientific">Hevea brasiliensis</name>
    <name type="common">Para rubber tree</name>
    <name type="synonym">Siphonia brasiliensis</name>
    <dbReference type="NCBI Taxonomy" id="3981"/>
    <lineage>
        <taxon>Eukaryota</taxon>
        <taxon>Viridiplantae</taxon>
        <taxon>Streptophyta</taxon>
        <taxon>Embryophyta</taxon>
        <taxon>Tracheophyta</taxon>
        <taxon>Spermatophyta</taxon>
        <taxon>Magnoliopsida</taxon>
        <taxon>eudicotyledons</taxon>
        <taxon>Gunneridae</taxon>
        <taxon>Pentapetalae</taxon>
        <taxon>rosids</taxon>
        <taxon>fabids</taxon>
        <taxon>Malpighiales</taxon>
        <taxon>Euphorbiaceae</taxon>
        <taxon>Crotonoideae</taxon>
        <taxon>Micrandreae</taxon>
        <taxon>Hevea</taxon>
    </lineage>
</organism>
<dbReference type="Gene3D" id="1.10.600.10">
    <property type="entry name" value="Farnesyl Diphosphate Synthase"/>
    <property type="match status" value="2"/>
</dbReference>
<protein>
    <recommendedName>
        <fullName evidence="3">Terpene synthase metal-binding domain-containing protein</fullName>
    </recommendedName>
</protein>
<evidence type="ECO:0000256" key="1">
    <source>
        <dbReference type="ARBA" id="ARBA00022723"/>
    </source>
</evidence>
<proteinExistence type="predicted"/>
<dbReference type="EMBL" id="JAAGAX010000013">
    <property type="protein sequence ID" value="KAF2293436.1"/>
    <property type="molecule type" value="Genomic_DNA"/>
</dbReference>
<dbReference type="InterPro" id="IPR050148">
    <property type="entry name" value="Terpene_synthase-like"/>
</dbReference>
<comment type="caution">
    <text evidence="4">The sequence shown here is derived from an EMBL/GenBank/DDBJ whole genome shotgun (WGS) entry which is preliminary data.</text>
</comment>
<keyword evidence="5" id="KW-1185">Reference proteome</keyword>
<keyword evidence="2" id="KW-0460">Magnesium</keyword>
<accession>A0A6A6KZB5</accession>
<dbReference type="InterPro" id="IPR008949">
    <property type="entry name" value="Isoprenoid_synthase_dom_sf"/>
</dbReference>